<dbReference type="Gene3D" id="3.20.20.60">
    <property type="entry name" value="Phosphoenolpyruvate-binding domains"/>
    <property type="match status" value="1"/>
</dbReference>
<evidence type="ECO:0000256" key="3">
    <source>
        <dbReference type="ARBA" id="ARBA00012618"/>
    </source>
</evidence>
<dbReference type="UniPathway" id="UPA00028">
    <property type="reaction ID" value="UER00003"/>
</dbReference>
<reference evidence="8 9" key="1">
    <citation type="journal article" date="2018" name="Mol. Biol. Evol.">
        <title>Broad Genomic Sampling Reveals a Smut Pathogenic Ancestry of the Fungal Clade Ustilaginomycotina.</title>
        <authorList>
            <person name="Kijpornyongpan T."/>
            <person name="Mondo S.J."/>
            <person name="Barry K."/>
            <person name="Sandor L."/>
            <person name="Lee J."/>
            <person name="Lipzen A."/>
            <person name="Pangilinan J."/>
            <person name="LaButti K."/>
            <person name="Hainaut M."/>
            <person name="Henrissat B."/>
            <person name="Grigoriev I.V."/>
            <person name="Spatafora J.W."/>
            <person name="Aime M.C."/>
        </authorList>
    </citation>
    <scope>NUCLEOTIDE SEQUENCE [LARGE SCALE GENOMIC DNA]</scope>
    <source>
        <strain evidence="8 9">MCA 4718</strain>
    </source>
</reference>
<feature type="region of interest" description="Disordered" evidence="7">
    <location>
        <begin position="45"/>
        <end position="164"/>
    </location>
</feature>
<evidence type="ECO:0000256" key="4">
    <source>
        <dbReference type="ARBA" id="ARBA00022679"/>
    </source>
</evidence>
<evidence type="ECO:0000256" key="7">
    <source>
        <dbReference type="SAM" id="MobiDB-lite"/>
    </source>
</evidence>
<evidence type="ECO:0000256" key="1">
    <source>
        <dbReference type="ARBA" id="ARBA00005033"/>
    </source>
</evidence>
<protein>
    <recommendedName>
        <fullName evidence="3 6">3-methyl-2-oxobutanoate hydroxymethyltransferase</fullName>
        <ecNumber evidence="3 6">2.1.2.11</ecNumber>
    </recommendedName>
</protein>
<dbReference type="GO" id="GO:0003864">
    <property type="term" value="F:3-methyl-2-oxobutanoate hydroxymethyltransferase activity"/>
    <property type="evidence" value="ECO:0007669"/>
    <property type="project" value="UniProtKB-EC"/>
</dbReference>
<keyword evidence="4 6" id="KW-0808">Transferase</keyword>
<dbReference type="OrthoDB" id="425211at2759"/>
<feature type="region of interest" description="Disordered" evidence="7">
    <location>
        <begin position="1"/>
        <end position="31"/>
    </location>
</feature>
<name>A0A316UAY3_9BASI</name>
<dbReference type="EMBL" id="KZ819324">
    <property type="protein sequence ID" value="PWN22004.1"/>
    <property type="molecule type" value="Genomic_DNA"/>
</dbReference>
<dbReference type="InterPro" id="IPR040442">
    <property type="entry name" value="Pyrv_kinase-like_dom_sf"/>
</dbReference>
<comment type="similarity">
    <text evidence="2 6">Belongs to the PanB family.</text>
</comment>
<keyword evidence="6" id="KW-0566">Pantothenate biosynthesis</keyword>
<dbReference type="RefSeq" id="XP_025349164.1">
    <property type="nucleotide sequence ID" value="XM_025489431.1"/>
</dbReference>
<evidence type="ECO:0000256" key="2">
    <source>
        <dbReference type="ARBA" id="ARBA00008676"/>
    </source>
</evidence>
<gene>
    <name evidence="8" type="ORF">BCV69DRAFT_161974</name>
</gene>
<feature type="compositionally biased region" description="Low complexity" evidence="7">
    <location>
        <begin position="45"/>
        <end position="69"/>
    </location>
</feature>
<dbReference type="STRING" id="1684307.A0A316UAY3"/>
<evidence type="ECO:0000313" key="8">
    <source>
        <dbReference type="EMBL" id="PWN22004.1"/>
    </source>
</evidence>
<dbReference type="Pfam" id="PF02548">
    <property type="entry name" value="Pantoate_transf"/>
    <property type="match status" value="1"/>
</dbReference>
<keyword evidence="9" id="KW-1185">Reference proteome</keyword>
<dbReference type="GeneID" id="37011165"/>
<dbReference type="InterPro" id="IPR003700">
    <property type="entry name" value="Pantoate_hydroxy_MeTrfase"/>
</dbReference>
<dbReference type="InterPro" id="IPR015813">
    <property type="entry name" value="Pyrv/PenolPyrv_kinase-like_dom"/>
</dbReference>
<dbReference type="GO" id="GO:0000287">
    <property type="term" value="F:magnesium ion binding"/>
    <property type="evidence" value="ECO:0007669"/>
    <property type="project" value="TreeGrafter"/>
</dbReference>
<dbReference type="HAMAP" id="MF_00156">
    <property type="entry name" value="PanB"/>
    <property type="match status" value="1"/>
</dbReference>
<organism evidence="8 9">
    <name type="scientific">Pseudomicrostroma glucosiphilum</name>
    <dbReference type="NCBI Taxonomy" id="1684307"/>
    <lineage>
        <taxon>Eukaryota</taxon>
        <taxon>Fungi</taxon>
        <taxon>Dikarya</taxon>
        <taxon>Basidiomycota</taxon>
        <taxon>Ustilaginomycotina</taxon>
        <taxon>Exobasidiomycetes</taxon>
        <taxon>Microstromatales</taxon>
        <taxon>Microstromatales incertae sedis</taxon>
        <taxon>Pseudomicrostroma</taxon>
    </lineage>
</organism>
<evidence type="ECO:0000256" key="6">
    <source>
        <dbReference type="RuleBase" id="RU362100"/>
    </source>
</evidence>
<dbReference type="AlphaFoldDB" id="A0A316UAY3"/>
<proteinExistence type="inferred from homology"/>
<comment type="pathway">
    <text evidence="1 6">Cofactor biosynthesis; (R)-pantothenate biosynthesis; (R)-pantoate from 3-methyl-2-oxobutanoate: step 1/2.</text>
</comment>
<dbReference type="PANTHER" id="PTHR20881:SF0">
    <property type="entry name" value="3-METHYL-2-OXOBUTANOATE HYDROXYMETHYLTRANSFERASE"/>
    <property type="match status" value="1"/>
</dbReference>
<evidence type="ECO:0000313" key="9">
    <source>
        <dbReference type="Proteomes" id="UP000245942"/>
    </source>
</evidence>
<dbReference type="GO" id="GO:0015940">
    <property type="term" value="P:pantothenate biosynthetic process"/>
    <property type="evidence" value="ECO:0007669"/>
    <property type="project" value="UniProtKB-UniPathway"/>
</dbReference>
<comment type="catalytic activity">
    <reaction evidence="5 6">
        <text>(6R)-5,10-methylene-5,6,7,8-tetrahydrofolate + 3-methyl-2-oxobutanoate + H2O = 2-dehydropantoate + (6S)-5,6,7,8-tetrahydrofolate</text>
        <dbReference type="Rhea" id="RHEA:11824"/>
        <dbReference type="ChEBI" id="CHEBI:11561"/>
        <dbReference type="ChEBI" id="CHEBI:11851"/>
        <dbReference type="ChEBI" id="CHEBI:15377"/>
        <dbReference type="ChEBI" id="CHEBI:15636"/>
        <dbReference type="ChEBI" id="CHEBI:57453"/>
        <dbReference type="EC" id="2.1.2.11"/>
    </reaction>
</comment>
<accession>A0A316UAY3</accession>
<comment type="function">
    <text evidence="6">Catalyzes the reversible reaction in which hydroxymethyl group from 5,10-methylenetetrahydrofolate is transferred onto alpha-ketoisovalerate to form ketopantoate.</text>
</comment>
<feature type="compositionally biased region" description="Low complexity" evidence="7">
    <location>
        <begin position="17"/>
        <end position="31"/>
    </location>
</feature>
<sequence>MIRSATPRALRRALQRAGSSGSASPFSSSSSAAATSIPAAVALIPSPSSSLSSSSSLASSRSSSSSVLRQHSVPHPSRRSLHSSTSLGSAWPVGASAGEVEGESSSSTSSAVPSSSSSSASGSGSANGNGSSSSTSQDRRPIDLTDAGSSRGTRQKLEMPKSKAVKSLMDLRDMKKKGKAIACLTAYDYPTALSLRRSDIDICLVGDSMANVALGHASTQSLSLDATIHHCQAVYRGLFSPVLSMSPDTPGAPILIVDLPFGTFHDSVEQGVQTAVRLLKEGGADGVKIEGGKEILPLVRRLTQFGIPVMGHLGLQPQRVASTAGYRLQGRTADEASLILEEALALQEAGAFSIVLECIPNKIGELVSQQLERTVTIGIGAGPMCDGQILVTNDLLGELTSPWHVVLGLEETGKSTTTTTTAAELLPRLHPSAPKGPKFVRNFAEVALQSMSKSNSSSSSTSSSGSSDLAATAGAGAFGLGALRLAAVEAYVQAVRERSFPDPEREGYKIKGDELREFVRRLEGMKNVKN</sequence>
<dbReference type="NCBIfam" id="TIGR00222">
    <property type="entry name" value="panB"/>
    <property type="match status" value="1"/>
</dbReference>
<feature type="compositionally biased region" description="Low complexity" evidence="7">
    <location>
        <begin position="92"/>
        <end position="136"/>
    </location>
</feature>
<dbReference type="SUPFAM" id="SSF51621">
    <property type="entry name" value="Phosphoenolpyruvate/pyruvate domain"/>
    <property type="match status" value="1"/>
</dbReference>
<dbReference type="PANTHER" id="PTHR20881">
    <property type="entry name" value="3-METHYL-2-OXOBUTANOATE HYDROXYMETHYLTRANSFERASE"/>
    <property type="match status" value="1"/>
</dbReference>
<dbReference type="EC" id="2.1.2.11" evidence="3 6"/>
<evidence type="ECO:0000256" key="5">
    <source>
        <dbReference type="ARBA" id="ARBA00049172"/>
    </source>
</evidence>
<dbReference type="GO" id="GO:0005739">
    <property type="term" value="C:mitochondrion"/>
    <property type="evidence" value="ECO:0007669"/>
    <property type="project" value="TreeGrafter"/>
</dbReference>
<dbReference type="Proteomes" id="UP000245942">
    <property type="component" value="Unassembled WGS sequence"/>
</dbReference>
<dbReference type="CDD" id="cd06557">
    <property type="entry name" value="KPHMT-like"/>
    <property type="match status" value="1"/>
</dbReference>